<dbReference type="EMBL" id="JARFPL010000043">
    <property type="protein sequence ID" value="MDF0594074.1"/>
    <property type="molecule type" value="Genomic_DNA"/>
</dbReference>
<sequence>MKLIKAYLVVGLVLSFVTTALSTPFEGPPPQGRPFSEVQRPGYSDQGDRLPAGGPFRAEGLALKRGDACFLHIWLIDTERIPPALARGLLKENRSIDEIREEISRSGGTTTRGGMILGEDRYALVEINQTFKDNCSVLDADLTEFFDILKSPEGRTIGHINIRICRDGEVMTGEGDLTVNEFGEMASYRLTFVPLPETDGNGRPAAVAGGGRHPW</sequence>
<protein>
    <recommendedName>
        <fullName evidence="4">GerMN domain-containing protein</fullName>
    </recommendedName>
</protein>
<proteinExistence type="predicted"/>
<organism evidence="2 3">
    <name type="scientific">Candidatus Methanocrinis alkalitolerans</name>
    <dbReference type="NCBI Taxonomy" id="3033395"/>
    <lineage>
        <taxon>Archaea</taxon>
        <taxon>Methanobacteriati</taxon>
        <taxon>Methanobacteriota</taxon>
        <taxon>Stenosarchaea group</taxon>
        <taxon>Methanomicrobia</taxon>
        <taxon>Methanotrichales</taxon>
        <taxon>Methanotrichaceae</taxon>
        <taxon>Methanocrinis</taxon>
    </lineage>
</organism>
<keyword evidence="3" id="KW-1185">Reference proteome</keyword>
<dbReference type="RefSeq" id="WP_316969770.1">
    <property type="nucleotide sequence ID" value="NZ_JARFPL010000043.1"/>
</dbReference>
<comment type="caution">
    <text evidence="2">The sequence shown here is derived from an EMBL/GenBank/DDBJ whole genome shotgun (WGS) entry which is preliminary data.</text>
</comment>
<evidence type="ECO:0008006" key="4">
    <source>
        <dbReference type="Google" id="ProtNLM"/>
    </source>
</evidence>
<evidence type="ECO:0000313" key="3">
    <source>
        <dbReference type="Proteomes" id="UP001215956"/>
    </source>
</evidence>
<name>A0ABT5XH87_9EURY</name>
<reference evidence="2 3" key="1">
    <citation type="submission" date="2023-03" db="EMBL/GenBank/DDBJ databases">
        <title>Whole genome sequencing of Methanotrichaceae archaeon M04Ac.</title>
        <authorList>
            <person name="Khomyakova M.A."/>
            <person name="Merkel A.Y."/>
            <person name="Slobodkin A.I."/>
        </authorList>
    </citation>
    <scope>NUCLEOTIDE SEQUENCE [LARGE SCALE GENOMIC DNA]</scope>
    <source>
        <strain evidence="2 3">M04Ac</strain>
    </source>
</reference>
<dbReference type="Proteomes" id="UP001215956">
    <property type="component" value="Unassembled WGS sequence"/>
</dbReference>
<evidence type="ECO:0000256" key="1">
    <source>
        <dbReference type="SAM" id="MobiDB-lite"/>
    </source>
</evidence>
<feature type="region of interest" description="Disordered" evidence="1">
    <location>
        <begin position="23"/>
        <end position="50"/>
    </location>
</feature>
<evidence type="ECO:0000313" key="2">
    <source>
        <dbReference type="EMBL" id="MDF0594074.1"/>
    </source>
</evidence>
<gene>
    <name evidence="2" type="ORF">P0O24_10830</name>
</gene>
<accession>A0ABT5XH87</accession>